<dbReference type="AlphaFoldDB" id="A0A4U7JM44"/>
<dbReference type="RefSeq" id="WP_137696629.1">
    <property type="nucleotide sequence ID" value="NZ_CP061336.1"/>
</dbReference>
<keyword evidence="3" id="KW-1185">Reference proteome</keyword>
<organism evidence="2 3">
    <name type="scientific">Ruminiclostridium herbifermentans</name>
    <dbReference type="NCBI Taxonomy" id="2488810"/>
    <lineage>
        <taxon>Bacteria</taxon>
        <taxon>Bacillati</taxon>
        <taxon>Bacillota</taxon>
        <taxon>Clostridia</taxon>
        <taxon>Eubacteriales</taxon>
        <taxon>Oscillospiraceae</taxon>
        <taxon>Ruminiclostridium</taxon>
    </lineage>
</organism>
<evidence type="ECO:0000313" key="2">
    <source>
        <dbReference type="EMBL" id="QNU68151.1"/>
    </source>
</evidence>
<evidence type="ECO:0000313" key="3">
    <source>
        <dbReference type="Proteomes" id="UP000306409"/>
    </source>
</evidence>
<reference evidence="2 3" key="1">
    <citation type="submission" date="2020-09" db="EMBL/GenBank/DDBJ databases">
        <title>Characterization and genome sequencing of Ruminiclostridium sp. nov. MA18.</title>
        <authorList>
            <person name="Rettenmaier R."/>
            <person name="Kowollik M.-L."/>
            <person name="Liebl W."/>
            <person name="Zverlov V."/>
        </authorList>
    </citation>
    <scope>NUCLEOTIDE SEQUENCE [LARGE SCALE GENOMIC DNA]</scope>
    <source>
        <strain evidence="2 3">MA18</strain>
    </source>
</reference>
<dbReference type="KEGG" id="rher:EHE19_006905"/>
<name>A0A4U7JM44_9FIRM</name>
<dbReference type="OrthoDB" id="1807862at2"/>
<dbReference type="InterPro" id="IPR058653">
    <property type="entry name" value="NfeD2_TM"/>
</dbReference>
<proteinExistence type="predicted"/>
<accession>A0A4U7JM44</accession>
<dbReference type="Proteomes" id="UP000306409">
    <property type="component" value="Chromosome"/>
</dbReference>
<evidence type="ECO:0000259" key="1">
    <source>
        <dbReference type="Pfam" id="PF25842"/>
    </source>
</evidence>
<protein>
    <submittedName>
        <fullName evidence="2">NfeD family protein</fullName>
    </submittedName>
</protein>
<dbReference type="EMBL" id="CP061336">
    <property type="protein sequence ID" value="QNU68151.1"/>
    <property type="molecule type" value="Genomic_DNA"/>
</dbReference>
<dbReference type="Pfam" id="PF25842">
    <property type="entry name" value="NfeD_TM"/>
    <property type="match status" value="1"/>
</dbReference>
<sequence length="227" mass="23927">MSDFYVVVFLVGVFYTVISLIINGITGALHSHGDFGADIGGHHGNIDSGHVQADAGHTISSADGSQAVSVDGQQGHSVGEGSGFSQNIISWFAVLLNPIVAVSLLTVFGGMGILGESYFKWDSIATLAFAAVSGILCSSLLYNFVAKPIYRSENTSNVSREMLIGTAAEVTTDILADGFGTISYTVNSLRFNAPSKHIEGKAVKQGQKVVICKIEDNIFYISEISGI</sequence>
<dbReference type="InterPro" id="IPR012340">
    <property type="entry name" value="NA-bd_OB-fold"/>
</dbReference>
<gene>
    <name evidence="2" type="ORF">EHE19_006905</name>
</gene>
<feature type="domain" description="Membrane protein NfeD2 N-terminal transmembrane" evidence="1">
    <location>
        <begin position="95"/>
        <end position="154"/>
    </location>
</feature>
<dbReference type="Gene3D" id="2.40.50.140">
    <property type="entry name" value="Nucleic acid-binding proteins"/>
    <property type="match status" value="1"/>
</dbReference>